<comment type="caution">
    <text evidence="8">The sequence shown here is derived from an EMBL/GenBank/DDBJ whole genome shotgun (WGS) entry which is preliminary data.</text>
</comment>
<dbReference type="AlphaFoldDB" id="A0A7J4XCH4"/>
<dbReference type="RefSeq" id="WP_055294991.1">
    <property type="nucleotide sequence ID" value="NZ_CAXSTI010000001.1"/>
</dbReference>
<evidence type="ECO:0000256" key="3">
    <source>
        <dbReference type="ARBA" id="ARBA00022475"/>
    </source>
</evidence>
<feature type="transmembrane region" description="Helical" evidence="7">
    <location>
        <begin position="301"/>
        <end position="320"/>
    </location>
</feature>
<evidence type="ECO:0000313" key="9">
    <source>
        <dbReference type="Proteomes" id="UP000422221"/>
    </source>
</evidence>
<evidence type="ECO:0000256" key="1">
    <source>
        <dbReference type="ARBA" id="ARBA00004651"/>
    </source>
</evidence>
<dbReference type="InterPro" id="IPR050833">
    <property type="entry name" value="Poly_Biosynth_Transport"/>
</dbReference>
<feature type="transmembrane region" description="Helical" evidence="7">
    <location>
        <begin position="258"/>
        <end position="280"/>
    </location>
</feature>
<dbReference type="GO" id="GO:0005886">
    <property type="term" value="C:plasma membrane"/>
    <property type="evidence" value="ECO:0007669"/>
    <property type="project" value="UniProtKB-SubCell"/>
</dbReference>
<feature type="transmembrane region" description="Helical" evidence="7">
    <location>
        <begin position="373"/>
        <end position="391"/>
    </location>
</feature>
<evidence type="ECO:0000256" key="7">
    <source>
        <dbReference type="SAM" id="Phobius"/>
    </source>
</evidence>
<proteinExistence type="inferred from homology"/>
<comment type="similarity">
    <text evidence="2">Belongs to the polysaccharide synthase family.</text>
</comment>
<dbReference type="PANTHER" id="PTHR30250:SF10">
    <property type="entry name" value="LIPOPOLYSACCHARIDE BIOSYNTHESIS PROTEIN WZXC"/>
    <property type="match status" value="1"/>
</dbReference>
<dbReference type="Proteomes" id="UP000422221">
    <property type="component" value="Unassembled WGS sequence"/>
</dbReference>
<keyword evidence="3" id="KW-1003">Cell membrane</keyword>
<accession>A0A7J4XCH4</accession>
<feature type="transmembrane region" description="Helical" evidence="7">
    <location>
        <begin position="12"/>
        <end position="34"/>
    </location>
</feature>
<name>A0A7J4XCH4_9BACE</name>
<evidence type="ECO:0000256" key="5">
    <source>
        <dbReference type="ARBA" id="ARBA00022989"/>
    </source>
</evidence>
<dbReference type="PANTHER" id="PTHR30250">
    <property type="entry name" value="PST FAMILY PREDICTED COLANIC ACID TRANSPORTER"/>
    <property type="match status" value="1"/>
</dbReference>
<dbReference type="Pfam" id="PF13440">
    <property type="entry name" value="Polysacc_synt_3"/>
    <property type="match status" value="1"/>
</dbReference>
<reference evidence="8 9" key="1">
    <citation type="journal article" date="2019" name="Nat. Med.">
        <title>A library of human gut bacterial isolates paired with longitudinal multiomics data enables mechanistic microbiome research.</title>
        <authorList>
            <person name="Poyet M."/>
            <person name="Groussin M."/>
            <person name="Gibbons S.M."/>
            <person name="Avila-Pacheco J."/>
            <person name="Jiang X."/>
            <person name="Kearney S.M."/>
            <person name="Perrotta A.R."/>
            <person name="Berdy B."/>
            <person name="Zhao S."/>
            <person name="Lieberman T.D."/>
            <person name="Swanson P.K."/>
            <person name="Smith M."/>
            <person name="Roesemann S."/>
            <person name="Alexander J.E."/>
            <person name="Rich S.A."/>
            <person name="Livny J."/>
            <person name="Vlamakis H."/>
            <person name="Clish C."/>
            <person name="Bullock K."/>
            <person name="Deik A."/>
            <person name="Scott J."/>
            <person name="Pierce K.A."/>
            <person name="Xavier R.J."/>
            <person name="Alm E.J."/>
        </authorList>
    </citation>
    <scope>NUCLEOTIDE SEQUENCE [LARGE SCALE GENOMIC DNA]</scope>
    <source>
        <strain evidence="8 9">BIOML-A10</strain>
    </source>
</reference>
<evidence type="ECO:0000256" key="2">
    <source>
        <dbReference type="ARBA" id="ARBA00007430"/>
    </source>
</evidence>
<feature type="transmembrane region" description="Helical" evidence="7">
    <location>
        <begin position="83"/>
        <end position="107"/>
    </location>
</feature>
<keyword evidence="5 7" id="KW-1133">Transmembrane helix</keyword>
<evidence type="ECO:0000313" key="8">
    <source>
        <dbReference type="EMBL" id="KAA3757255.1"/>
    </source>
</evidence>
<keyword evidence="6 7" id="KW-0472">Membrane</keyword>
<dbReference type="EMBL" id="VWMK01000035">
    <property type="protein sequence ID" value="KAA3757255.1"/>
    <property type="molecule type" value="Genomic_DNA"/>
</dbReference>
<feature type="transmembrane region" description="Helical" evidence="7">
    <location>
        <begin position="340"/>
        <end position="361"/>
    </location>
</feature>
<evidence type="ECO:0000256" key="4">
    <source>
        <dbReference type="ARBA" id="ARBA00022692"/>
    </source>
</evidence>
<dbReference type="GeneID" id="93116809"/>
<evidence type="ECO:0000256" key="6">
    <source>
        <dbReference type="ARBA" id="ARBA00023136"/>
    </source>
</evidence>
<feature type="transmembrane region" description="Helical" evidence="7">
    <location>
        <begin position="397"/>
        <end position="416"/>
    </location>
</feature>
<keyword evidence="4 7" id="KW-0812">Transmembrane</keyword>
<gene>
    <name evidence="8" type="ORF">F3F73_22465</name>
</gene>
<organism evidence="8 9">
    <name type="scientific">Bacteroides salyersiae</name>
    <dbReference type="NCBI Taxonomy" id="291644"/>
    <lineage>
        <taxon>Bacteria</taxon>
        <taxon>Pseudomonadati</taxon>
        <taxon>Bacteroidota</taxon>
        <taxon>Bacteroidia</taxon>
        <taxon>Bacteroidales</taxon>
        <taxon>Bacteroidaceae</taxon>
        <taxon>Bacteroides</taxon>
    </lineage>
</organism>
<sequence>MFFLKKYRDSSLVKNSFILILGTSIAQFLPLIIYPILARLYSPDDFGFLATLTAITSILCVISTGKYESAILIADNETKSINLIALVFAVSLIVLLLISIFVCLFIGSIKDFLGIEKSGFYLLICPLSALFINVFNVYNEWCVRNKLYKRLSYNKIVSSTMVSGGKLVFGVFRFFNSGLIVGDLSGRALTAFVCLHRMYVHELHLLKSISLKQIVTQARRFKDFPKFTMPAQLLNTVGGAVPVLLLGKYYSGSDLGHFSMTMSALMIPVNVISISIRDVFRQKANEIYKGGNSFRGLFKKMFIVLFIVTFVCSIGVYPVLPHFFTLVLGEKWLETGEIAQILLPMIALDFVAMSLSGVLTITEKLKYNLYWQIYFVSISVISILLGSLYFTSFYDTIFIFSLGRSTAYLFLLFLSYKFSNEVLTNR</sequence>
<protein>
    <submittedName>
        <fullName evidence="8">Oligosaccharide flippase family protein</fullName>
    </submittedName>
</protein>
<feature type="transmembrane region" description="Helical" evidence="7">
    <location>
        <begin position="156"/>
        <end position="175"/>
    </location>
</feature>
<feature type="transmembrane region" description="Helical" evidence="7">
    <location>
        <begin position="119"/>
        <end position="135"/>
    </location>
</feature>
<feature type="transmembrane region" description="Helical" evidence="7">
    <location>
        <begin position="46"/>
        <end position="62"/>
    </location>
</feature>
<comment type="subcellular location">
    <subcellularLocation>
        <location evidence="1">Cell membrane</location>
        <topology evidence="1">Multi-pass membrane protein</topology>
    </subcellularLocation>
</comment>